<dbReference type="SUPFAM" id="SSF81382">
    <property type="entry name" value="Skp1 dimerisation domain-like"/>
    <property type="match status" value="1"/>
</dbReference>
<keyword evidence="8" id="KW-1185">Reference proteome</keyword>
<evidence type="ECO:0000256" key="3">
    <source>
        <dbReference type="ARBA" id="ARBA00022786"/>
    </source>
</evidence>
<dbReference type="InterPro" id="IPR016897">
    <property type="entry name" value="SKP1"/>
</dbReference>
<organism evidence="7 8">
    <name type="scientific">Acorus calamus</name>
    <name type="common">Sweet flag</name>
    <dbReference type="NCBI Taxonomy" id="4465"/>
    <lineage>
        <taxon>Eukaryota</taxon>
        <taxon>Viridiplantae</taxon>
        <taxon>Streptophyta</taxon>
        <taxon>Embryophyta</taxon>
        <taxon>Tracheophyta</taxon>
        <taxon>Spermatophyta</taxon>
        <taxon>Magnoliopsida</taxon>
        <taxon>Liliopsida</taxon>
        <taxon>Acoraceae</taxon>
        <taxon>Acorus</taxon>
    </lineage>
</organism>
<dbReference type="GO" id="GO:0006511">
    <property type="term" value="P:ubiquitin-dependent protein catabolic process"/>
    <property type="evidence" value="ECO:0007669"/>
    <property type="project" value="InterPro"/>
</dbReference>
<dbReference type="EMBL" id="JAUJYO010000020">
    <property type="protein sequence ID" value="KAK1286810.1"/>
    <property type="molecule type" value="Genomic_DNA"/>
</dbReference>
<dbReference type="Proteomes" id="UP001180020">
    <property type="component" value="Unassembled WGS sequence"/>
</dbReference>
<proteinExistence type="inferred from homology"/>
<dbReference type="InterPro" id="IPR016073">
    <property type="entry name" value="Skp1_comp_POZ"/>
</dbReference>
<dbReference type="Pfam" id="PF03931">
    <property type="entry name" value="Skp1_POZ"/>
    <property type="match status" value="1"/>
</dbReference>
<evidence type="ECO:0000256" key="1">
    <source>
        <dbReference type="ARBA" id="ARBA00004906"/>
    </source>
</evidence>
<evidence type="ECO:0000256" key="4">
    <source>
        <dbReference type="PIRNR" id="PIRNR028729"/>
    </source>
</evidence>
<gene>
    <name evidence="7" type="primary">ASK4</name>
    <name evidence="7" type="ORF">QJS10_CPB20g02018</name>
</gene>
<dbReference type="Pfam" id="PF01466">
    <property type="entry name" value="Skp1"/>
    <property type="match status" value="1"/>
</dbReference>
<evidence type="ECO:0000313" key="8">
    <source>
        <dbReference type="Proteomes" id="UP001180020"/>
    </source>
</evidence>
<reference evidence="7" key="2">
    <citation type="submission" date="2023-06" db="EMBL/GenBank/DDBJ databases">
        <authorList>
            <person name="Ma L."/>
            <person name="Liu K.-W."/>
            <person name="Li Z."/>
            <person name="Hsiao Y.-Y."/>
            <person name="Qi Y."/>
            <person name="Fu T."/>
            <person name="Tang G."/>
            <person name="Zhang D."/>
            <person name="Sun W.-H."/>
            <person name="Liu D.-K."/>
            <person name="Li Y."/>
            <person name="Chen G.-Z."/>
            <person name="Liu X.-D."/>
            <person name="Liao X.-Y."/>
            <person name="Jiang Y.-T."/>
            <person name="Yu X."/>
            <person name="Hao Y."/>
            <person name="Huang J."/>
            <person name="Zhao X.-W."/>
            <person name="Ke S."/>
            <person name="Chen Y.-Y."/>
            <person name="Wu W.-L."/>
            <person name="Hsu J.-L."/>
            <person name="Lin Y.-F."/>
            <person name="Huang M.-D."/>
            <person name="Li C.-Y."/>
            <person name="Huang L."/>
            <person name="Wang Z.-W."/>
            <person name="Zhao X."/>
            <person name="Zhong W.-Y."/>
            <person name="Peng D.-H."/>
            <person name="Ahmad S."/>
            <person name="Lan S."/>
            <person name="Zhang J.-S."/>
            <person name="Tsai W.-C."/>
            <person name="Van De Peer Y."/>
            <person name="Liu Z.-J."/>
        </authorList>
    </citation>
    <scope>NUCLEOTIDE SEQUENCE</scope>
    <source>
        <strain evidence="7">CP</strain>
        <tissue evidence="7">Leaves</tissue>
    </source>
</reference>
<dbReference type="FunFam" id="3.30.710.10:FF:000026">
    <property type="entry name" value="E3 ubiquitin ligase complex SCF subunit"/>
    <property type="match status" value="1"/>
</dbReference>
<comment type="function">
    <text evidence="4">Involved in ubiquitination and subsequent proteasomal degradation of target proteins. Together with CUL1, RBX1 and a F-box protein, it forms a SCF E3 ubiquitin ligase complex. The functional specificity of this complex depends on the type of F-box protein. In the SCF complex, it serves as an adapter that links the F-box protein to CUL1.</text>
</comment>
<dbReference type="InterPro" id="IPR011333">
    <property type="entry name" value="SKP1/BTB/POZ_sf"/>
</dbReference>
<dbReference type="InterPro" id="IPR016072">
    <property type="entry name" value="Skp1_comp_dimer"/>
</dbReference>
<comment type="subunit">
    <text evidence="4">Part of a SCF (SKP1-cullin-F-box) protein ligase complex.</text>
</comment>
<dbReference type="InterPro" id="IPR036296">
    <property type="entry name" value="SKP1-like_dim_sf"/>
</dbReference>
<comment type="caution">
    <text evidence="7">The sequence shown here is derived from an EMBL/GenBank/DDBJ whole genome shotgun (WGS) entry which is preliminary data.</text>
</comment>
<feature type="domain" description="SKP1 component POZ" evidence="6">
    <location>
        <begin position="10"/>
        <end position="68"/>
    </location>
</feature>
<accession>A0AAV9CCJ0</accession>
<evidence type="ECO:0000259" key="5">
    <source>
        <dbReference type="Pfam" id="PF01466"/>
    </source>
</evidence>
<dbReference type="Gene3D" id="3.30.710.10">
    <property type="entry name" value="Potassium Channel Kv1.1, Chain A"/>
    <property type="match status" value="1"/>
</dbReference>
<name>A0AAV9CCJ0_ACOCL</name>
<protein>
    <recommendedName>
        <fullName evidence="4">SKP1-like protein</fullName>
    </recommendedName>
</protein>
<dbReference type="AlphaFoldDB" id="A0AAV9CCJ0"/>
<evidence type="ECO:0000256" key="2">
    <source>
        <dbReference type="ARBA" id="ARBA00009993"/>
    </source>
</evidence>
<dbReference type="SUPFAM" id="SSF54695">
    <property type="entry name" value="POZ domain"/>
    <property type="match status" value="1"/>
</dbReference>
<dbReference type="GO" id="GO:0009867">
    <property type="term" value="P:jasmonic acid mediated signaling pathway"/>
    <property type="evidence" value="ECO:0007669"/>
    <property type="project" value="UniProtKB-ARBA"/>
</dbReference>
<comment type="similarity">
    <text evidence="2 4">Belongs to the SKP1 family.</text>
</comment>
<keyword evidence="3 4" id="KW-0833">Ubl conjugation pathway</keyword>
<dbReference type="SMART" id="SM00512">
    <property type="entry name" value="Skp1"/>
    <property type="match status" value="1"/>
</dbReference>
<dbReference type="PIRSF" id="PIRSF028729">
    <property type="entry name" value="E3_ubiquit_lig_SCF_Skp"/>
    <property type="match status" value="1"/>
</dbReference>
<evidence type="ECO:0000259" key="6">
    <source>
        <dbReference type="Pfam" id="PF03931"/>
    </source>
</evidence>
<feature type="domain" description="SKP1 component dimerisation" evidence="5">
    <location>
        <begin position="116"/>
        <end position="163"/>
    </location>
</feature>
<reference evidence="7" key="1">
    <citation type="journal article" date="2023" name="Nat. Commun.">
        <title>Diploid and tetraploid genomes of Acorus and the evolution of monocots.</title>
        <authorList>
            <person name="Ma L."/>
            <person name="Liu K.W."/>
            <person name="Li Z."/>
            <person name="Hsiao Y.Y."/>
            <person name="Qi Y."/>
            <person name="Fu T."/>
            <person name="Tang G.D."/>
            <person name="Zhang D."/>
            <person name="Sun W.H."/>
            <person name="Liu D.K."/>
            <person name="Li Y."/>
            <person name="Chen G.Z."/>
            <person name="Liu X.D."/>
            <person name="Liao X.Y."/>
            <person name="Jiang Y.T."/>
            <person name="Yu X."/>
            <person name="Hao Y."/>
            <person name="Huang J."/>
            <person name="Zhao X.W."/>
            <person name="Ke S."/>
            <person name="Chen Y.Y."/>
            <person name="Wu W.L."/>
            <person name="Hsu J.L."/>
            <person name="Lin Y.F."/>
            <person name="Huang M.D."/>
            <person name="Li C.Y."/>
            <person name="Huang L."/>
            <person name="Wang Z.W."/>
            <person name="Zhao X."/>
            <person name="Zhong W.Y."/>
            <person name="Peng D.H."/>
            <person name="Ahmad S."/>
            <person name="Lan S."/>
            <person name="Zhang J.S."/>
            <person name="Tsai W.C."/>
            <person name="Van de Peer Y."/>
            <person name="Liu Z.J."/>
        </authorList>
    </citation>
    <scope>NUCLEOTIDE SEQUENCE</scope>
    <source>
        <strain evidence="7">CP</strain>
    </source>
</reference>
<evidence type="ECO:0000313" key="7">
    <source>
        <dbReference type="EMBL" id="KAK1286810.1"/>
    </source>
</evidence>
<dbReference type="GO" id="GO:0016567">
    <property type="term" value="P:protein ubiquitination"/>
    <property type="evidence" value="ECO:0007669"/>
    <property type="project" value="UniProtKB-UniRule"/>
</dbReference>
<comment type="pathway">
    <text evidence="1 4">Protein modification; protein ubiquitination.</text>
</comment>
<sequence length="165" mass="18582">MASTSETKKTVTLRSCDGVEITVGVEAAAMCRVLSDIMEDVNGDEPVPIMNVNARCLKKVMDYCNKHVAVAAAAVTDGDDRKAVEEGMKKWEKKYISVSTNDLFRIIMAANYLNIKGLVDLATQQIADLIKGKRTEEIREFFGIQNDFTPEEEAEYREKYKWAFE</sequence>
<dbReference type="InterPro" id="IPR001232">
    <property type="entry name" value="SKP1-like"/>
</dbReference>
<dbReference type="PANTHER" id="PTHR11165">
    <property type="entry name" value="SKP1"/>
    <property type="match status" value="1"/>
</dbReference>